<evidence type="ECO:0000256" key="2">
    <source>
        <dbReference type="SAM" id="Phobius"/>
    </source>
</evidence>
<evidence type="ECO:0000313" key="4">
    <source>
        <dbReference type="Proteomes" id="UP000078397"/>
    </source>
</evidence>
<dbReference type="GO" id="GO:0016740">
    <property type="term" value="F:transferase activity"/>
    <property type="evidence" value="ECO:0007669"/>
    <property type="project" value="UniProtKB-KW"/>
</dbReference>
<dbReference type="KEGG" id="pchm:VFPPC_14482"/>
<dbReference type="GeneID" id="28856244"/>
<dbReference type="RefSeq" id="XP_018140417.1">
    <property type="nucleotide sequence ID" value="XM_018292250.1"/>
</dbReference>
<dbReference type="AlphaFoldDB" id="A0A179FBV7"/>
<dbReference type="OrthoDB" id="5383338at2759"/>
<gene>
    <name evidence="3" type="ORF">VFPPC_14482</name>
</gene>
<keyword evidence="2" id="KW-0812">Transmembrane</keyword>
<proteinExistence type="predicted"/>
<comment type="caution">
    <text evidence="3">The sequence shown here is derived from an EMBL/GenBank/DDBJ whole genome shotgun (WGS) entry which is preliminary data.</text>
</comment>
<feature type="compositionally biased region" description="Low complexity" evidence="1">
    <location>
        <begin position="1"/>
        <end position="18"/>
    </location>
</feature>
<reference evidence="3 4" key="1">
    <citation type="journal article" date="2016" name="PLoS Pathog.">
        <title>Biosynthesis of antibiotic leucinostatins in bio-control fungus Purpureocillium lilacinum and their inhibition on phytophthora revealed by genome mining.</title>
        <authorList>
            <person name="Wang G."/>
            <person name="Liu Z."/>
            <person name="Lin R."/>
            <person name="Li E."/>
            <person name="Mao Z."/>
            <person name="Ling J."/>
            <person name="Yang Y."/>
            <person name="Yin W.B."/>
            <person name="Xie B."/>
        </authorList>
    </citation>
    <scope>NUCLEOTIDE SEQUENCE [LARGE SCALE GENOMIC DNA]</scope>
    <source>
        <strain evidence="3">170</strain>
    </source>
</reference>
<dbReference type="Proteomes" id="UP000078397">
    <property type="component" value="Unassembled WGS sequence"/>
</dbReference>
<feature type="region of interest" description="Disordered" evidence="1">
    <location>
        <begin position="205"/>
        <end position="252"/>
    </location>
</feature>
<dbReference type="EMBL" id="LSBJ02000006">
    <property type="protein sequence ID" value="OAQ62837.1"/>
    <property type="molecule type" value="Genomic_DNA"/>
</dbReference>
<organism evidence="3 4">
    <name type="scientific">Pochonia chlamydosporia 170</name>
    <dbReference type="NCBI Taxonomy" id="1380566"/>
    <lineage>
        <taxon>Eukaryota</taxon>
        <taxon>Fungi</taxon>
        <taxon>Dikarya</taxon>
        <taxon>Ascomycota</taxon>
        <taxon>Pezizomycotina</taxon>
        <taxon>Sordariomycetes</taxon>
        <taxon>Hypocreomycetidae</taxon>
        <taxon>Hypocreales</taxon>
        <taxon>Clavicipitaceae</taxon>
        <taxon>Pochonia</taxon>
    </lineage>
</organism>
<keyword evidence="4" id="KW-1185">Reference proteome</keyword>
<feature type="compositionally biased region" description="Polar residues" evidence="1">
    <location>
        <begin position="156"/>
        <end position="176"/>
    </location>
</feature>
<feature type="compositionally biased region" description="Polar residues" evidence="1">
    <location>
        <begin position="129"/>
        <end position="148"/>
    </location>
</feature>
<feature type="compositionally biased region" description="Polar residues" evidence="1">
    <location>
        <begin position="19"/>
        <end position="30"/>
    </location>
</feature>
<feature type="region of interest" description="Disordered" evidence="1">
    <location>
        <begin position="1"/>
        <end position="176"/>
    </location>
</feature>
<accession>A0A179FBV7</accession>
<keyword evidence="2" id="KW-1133">Transmembrane helix</keyword>
<dbReference type="STRING" id="1380566.A0A179FBV7"/>
<sequence>MPSPQQSQPGSFSLFPSPNASKPPQISRNIQGQRGRRSESQERRAPTPQDRVATPDHSQAQPNGRQTPQQHSYTPVQFEPVRRGTPSNWPLSNDMPQHEDPRRQAETVAGPASVQQPRNINDVPGRTETAFSDANTLVRSNSGRSRSSIAKHPLNDDTSPGQSGSQPLRSIFPTYNPNVSLNQQEYAPTQMSPTHIPRAVISRQSVYEEPDSPTGEGSSARSPPTSPRRPAARGRWPLRIQTQPPPAIPQPCTTDDLKSLWRVANGWKASVSESKVFCLKLSQQRDAPVYTLSSGTSHPFWNLRLDPTSASAYITLTRHDPSKPYKAPKPEASSPSTPSESSGSRSSDTKHWYEALNSTLEEESRKLPPNDGLVALLMPTAATKMALEKADDPASVMAAENECARLVWDEDTATHFLVHNALAKPFCITVDRNPAYSRTEYTLEHNESPKHIAKLTRDGTGGGWIELDTGVAAQIDSFYILDVVVTALLLVSAAEDRNSPTPMETFEPPPPAVLAAKRESGRLSKLSTRREDKKKKRKMEEFEIDVESQNDSLGKGRRASQAAEDKLPFFIRAVVKMAKGLFKLVIWVLTVLFKVVGGVFKCLYSCVGSKY</sequence>
<feature type="transmembrane region" description="Helical" evidence="2">
    <location>
        <begin position="584"/>
        <end position="604"/>
    </location>
</feature>
<evidence type="ECO:0000256" key="1">
    <source>
        <dbReference type="SAM" id="MobiDB-lite"/>
    </source>
</evidence>
<feature type="compositionally biased region" description="Basic and acidic residues" evidence="1">
    <location>
        <begin position="36"/>
        <end position="45"/>
    </location>
</feature>
<feature type="compositionally biased region" description="Polar residues" evidence="1">
    <location>
        <begin position="85"/>
        <end position="95"/>
    </location>
</feature>
<feature type="compositionally biased region" description="Basic and acidic residues" evidence="1">
    <location>
        <begin position="96"/>
        <end position="105"/>
    </location>
</feature>
<name>A0A179FBV7_METCM</name>
<evidence type="ECO:0000313" key="3">
    <source>
        <dbReference type="EMBL" id="OAQ62837.1"/>
    </source>
</evidence>
<feature type="compositionally biased region" description="Low complexity" evidence="1">
    <location>
        <begin position="330"/>
        <end position="346"/>
    </location>
</feature>
<feature type="region of interest" description="Disordered" evidence="1">
    <location>
        <begin position="319"/>
        <end position="350"/>
    </location>
</feature>
<keyword evidence="2" id="KW-0472">Membrane</keyword>
<feature type="compositionally biased region" description="Polar residues" evidence="1">
    <location>
        <begin position="56"/>
        <end position="75"/>
    </location>
</feature>
<protein>
    <submittedName>
        <fullName evidence="3">Acetylserotonin methytransferase-like protein</fullName>
    </submittedName>
</protein>